<evidence type="ECO:0000256" key="2">
    <source>
        <dbReference type="SAM" id="Phobius"/>
    </source>
</evidence>
<proteinExistence type="predicted"/>
<feature type="region of interest" description="Disordered" evidence="1">
    <location>
        <begin position="1"/>
        <end position="249"/>
    </location>
</feature>
<feature type="compositionally biased region" description="Basic and acidic residues" evidence="1">
    <location>
        <begin position="149"/>
        <end position="166"/>
    </location>
</feature>
<keyword evidence="2" id="KW-0812">Transmembrane</keyword>
<feature type="transmembrane region" description="Helical" evidence="2">
    <location>
        <begin position="337"/>
        <end position="359"/>
    </location>
</feature>
<protein>
    <submittedName>
        <fullName evidence="3">Uncharacterized protein</fullName>
    </submittedName>
</protein>
<feature type="transmembrane region" description="Helical" evidence="2">
    <location>
        <begin position="562"/>
        <end position="581"/>
    </location>
</feature>
<feature type="transmembrane region" description="Helical" evidence="2">
    <location>
        <begin position="371"/>
        <end position="388"/>
    </location>
</feature>
<dbReference type="EMBL" id="CAMXCT010001174">
    <property type="protein sequence ID" value="CAI3987510.1"/>
    <property type="molecule type" value="Genomic_DNA"/>
</dbReference>
<dbReference type="OrthoDB" id="443177at2759"/>
<reference evidence="3" key="1">
    <citation type="submission" date="2022-10" db="EMBL/GenBank/DDBJ databases">
        <authorList>
            <person name="Chen Y."/>
            <person name="Dougan E. K."/>
            <person name="Chan C."/>
            <person name="Rhodes N."/>
            <person name="Thang M."/>
        </authorList>
    </citation>
    <scope>NUCLEOTIDE SEQUENCE</scope>
</reference>
<gene>
    <name evidence="3" type="ORF">C1SCF055_LOCUS14774</name>
</gene>
<organism evidence="3">
    <name type="scientific">Cladocopium goreaui</name>
    <dbReference type="NCBI Taxonomy" id="2562237"/>
    <lineage>
        <taxon>Eukaryota</taxon>
        <taxon>Sar</taxon>
        <taxon>Alveolata</taxon>
        <taxon>Dinophyceae</taxon>
        <taxon>Suessiales</taxon>
        <taxon>Symbiodiniaceae</taxon>
        <taxon>Cladocopium</taxon>
    </lineage>
</organism>
<dbReference type="EMBL" id="CAMXCT020001174">
    <property type="protein sequence ID" value="CAL1140885.1"/>
    <property type="molecule type" value="Genomic_DNA"/>
</dbReference>
<feature type="transmembrane region" description="Helical" evidence="2">
    <location>
        <begin position="531"/>
        <end position="550"/>
    </location>
</feature>
<reference evidence="4 5" key="2">
    <citation type="submission" date="2024-05" db="EMBL/GenBank/DDBJ databases">
        <authorList>
            <person name="Chen Y."/>
            <person name="Shah S."/>
            <person name="Dougan E. K."/>
            <person name="Thang M."/>
            <person name="Chan C."/>
        </authorList>
    </citation>
    <scope>NUCLEOTIDE SEQUENCE [LARGE SCALE GENOMIC DNA]</scope>
</reference>
<dbReference type="EMBL" id="CAMXCT030001174">
    <property type="protein sequence ID" value="CAL4774822.1"/>
    <property type="molecule type" value="Genomic_DNA"/>
</dbReference>
<dbReference type="Proteomes" id="UP001152797">
    <property type="component" value="Unassembled WGS sequence"/>
</dbReference>
<comment type="caution">
    <text evidence="3">The sequence shown here is derived from an EMBL/GenBank/DDBJ whole genome shotgun (WGS) entry which is preliminary data.</text>
</comment>
<keyword evidence="2" id="KW-0472">Membrane</keyword>
<evidence type="ECO:0000313" key="5">
    <source>
        <dbReference type="Proteomes" id="UP001152797"/>
    </source>
</evidence>
<feature type="transmembrane region" description="Helical" evidence="2">
    <location>
        <begin position="647"/>
        <end position="664"/>
    </location>
</feature>
<feature type="compositionally biased region" description="Basic and acidic residues" evidence="1">
    <location>
        <begin position="199"/>
        <end position="209"/>
    </location>
</feature>
<evidence type="ECO:0000313" key="4">
    <source>
        <dbReference type="EMBL" id="CAL4774822.1"/>
    </source>
</evidence>
<name>A0A9P1C9F5_9DINO</name>
<accession>A0A9P1C9F5</accession>
<evidence type="ECO:0000313" key="3">
    <source>
        <dbReference type="EMBL" id="CAI3987510.1"/>
    </source>
</evidence>
<keyword evidence="5" id="KW-1185">Reference proteome</keyword>
<keyword evidence="2" id="KW-1133">Transmembrane helix</keyword>
<feature type="compositionally biased region" description="Acidic residues" evidence="1">
    <location>
        <begin position="233"/>
        <end position="243"/>
    </location>
</feature>
<evidence type="ECO:0000256" key="1">
    <source>
        <dbReference type="SAM" id="MobiDB-lite"/>
    </source>
</evidence>
<feature type="compositionally biased region" description="Polar residues" evidence="1">
    <location>
        <begin position="1"/>
        <end position="25"/>
    </location>
</feature>
<dbReference type="AlphaFoldDB" id="A0A9P1C9F5"/>
<sequence>MSNPSSSFRGPFTSHTSDLQVSRFASVSMDEMPRLASMPGQPETRGSIPPNTDPSVDSLMDNKPHYSTKSLGFANFQRKDKKGGSMASMNRRQSEPELPPSSPSGFEQQRRNFLRSKTKHATQSQYGAMGELEAATARLLQKDRRRSTQKSDRGSYHARAGSKEASNHSGSGDPIDRRVSSRDPIDRRGSSPGPIASRNLDRILPEHTIPETAGIQSSVSADDQESEVKFGESEVEEEEEEDESHEKVDHFPSSRKRILVRCRRISLEELRDNYDSELVNRQGGNNRENTHHWRDETSLKDWLSDDELSEPPSGTALTASARVLLAMVGILDYKDGLLWRVLSFFSLLVPVILSVSSTVTTTMAGADLRVFNTYICYFAGSLLASVSLRRAGITSLLGPVDHRLDLYADESGFLEDWQRISAWRLAEVMGLYAVMVSFRVIASFITSDVSYGQAITGNVLDILPGLAFSLMALRLVMVCFTQLHICCGLELAIDSFGLRVFRDMDMEKALEEWNLVQATLRQCSGKLSSSMSIMGICCFACLMFLAEQLLNSPDLLQNLLDSALWMGWLYPPVVLFAYTMMRAAAVSEKASRVAPLVNSWKFEKRNAKQKAMLMDHDRQYVVQYIIQSEAGFYLKGVRLTAGSVQKMSYYFAAFTFSVFARFWGASAS</sequence>
<feature type="compositionally biased region" description="Basic and acidic residues" evidence="1">
    <location>
        <begin position="174"/>
        <end position="189"/>
    </location>
</feature>